<reference evidence="3 4" key="1">
    <citation type="submission" date="2023-03" db="EMBL/GenBank/DDBJ databases">
        <title>High recombination rates correlate with genetic variation in Cardiocondyla obscurior ants.</title>
        <authorList>
            <person name="Errbii M."/>
        </authorList>
    </citation>
    <scope>NUCLEOTIDE SEQUENCE [LARGE SCALE GENOMIC DNA]</scope>
    <source>
        <strain evidence="3">Alpha-2009</strain>
        <tissue evidence="3">Whole body</tissue>
    </source>
</reference>
<dbReference type="EMBL" id="JADYXP020000016">
    <property type="protein sequence ID" value="KAL0108611.1"/>
    <property type="molecule type" value="Genomic_DNA"/>
</dbReference>
<protein>
    <recommendedName>
        <fullName evidence="2">MADF domain-containing protein</fullName>
    </recommendedName>
</protein>
<accession>A0AAW2F1P4</accession>
<dbReference type="InterPro" id="IPR039353">
    <property type="entry name" value="TF_Adf1"/>
</dbReference>
<proteinExistence type="predicted"/>
<feature type="region of interest" description="Disordered" evidence="1">
    <location>
        <begin position="167"/>
        <end position="190"/>
    </location>
</feature>
<dbReference type="GO" id="GO:0006357">
    <property type="term" value="P:regulation of transcription by RNA polymerase II"/>
    <property type="evidence" value="ECO:0007669"/>
    <property type="project" value="TreeGrafter"/>
</dbReference>
<dbReference type="AlphaFoldDB" id="A0AAW2F1P4"/>
<evidence type="ECO:0000313" key="4">
    <source>
        <dbReference type="Proteomes" id="UP001430953"/>
    </source>
</evidence>
<evidence type="ECO:0000259" key="2">
    <source>
        <dbReference type="PROSITE" id="PS51029"/>
    </source>
</evidence>
<dbReference type="SMART" id="SM00595">
    <property type="entry name" value="MADF"/>
    <property type="match status" value="1"/>
</dbReference>
<dbReference type="PANTHER" id="PTHR12243:SF69">
    <property type="entry name" value="SI:CH73-59F11.3"/>
    <property type="match status" value="1"/>
</dbReference>
<dbReference type="PROSITE" id="PS51029">
    <property type="entry name" value="MADF"/>
    <property type="match status" value="1"/>
</dbReference>
<dbReference type="Pfam" id="PF10545">
    <property type="entry name" value="MADF_DNA_bdg"/>
    <property type="match status" value="1"/>
</dbReference>
<evidence type="ECO:0000313" key="3">
    <source>
        <dbReference type="EMBL" id="KAL0108611.1"/>
    </source>
</evidence>
<dbReference type="Proteomes" id="UP001430953">
    <property type="component" value="Unassembled WGS sequence"/>
</dbReference>
<gene>
    <name evidence="3" type="ORF">PUN28_015228</name>
</gene>
<dbReference type="PANTHER" id="PTHR12243">
    <property type="entry name" value="MADF DOMAIN TRANSCRIPTION FACTOR"/>
    <property type="match status" value="1"/>
</dbReference>
<organism evidence="3 4">
    <name type="scientific">Cardiocondyla obscurior</name>
    <dbReference type="NCBI Taxonomy" id="286306"/>
    <lineage>
        <taxon>Eukaryota</taxon>
        <taxon>Metazoa</taxon>
        <taxon>Ecdysozoa</taxon>
        <taxon>Arthropoda</taxon>
        <taxon>Hexapoda</taxon>
        <taxon>Insecta</taxon>
        <taxon>Pterygota</taxon>
        <taxon>Neoptera</taxon>
        <taxon>Endopterygota</taxon>
        <taxon>Hymenoptera</taxon>
        <taxon>Apocrita</taxon>
        <taxon>Aculeata</taxon>
        <taxon>Formicoidea</taxon>
        <taxon>Formicidae</taxon>
        <taxon>Myrmicinae</taxon>
        <taxon>Cardiocondyla</taxon>
    </lineage>
</organism>
<dbReference type="GO" id="GO:0005634">
    <property type="term" value="C:nucleus"/>
    <property type="evidence" value="ECO:0007669"/>
    <property type="project" value="TreeGrafter"/>
</dbReference>
<sequence length="354" mass="40788">MDHLYDKQIYSQSDVYFNEFEQDISLNEVNTEDDATLIDIIRGYPHLYAKNLKDFKNKNVREQSWLEIASILKCSVEDCQRRWLRLRDRFSKERRLRDTEIRSGSGRVPGRKEFCLYDNMMFLSEHIQSRKTYTNLHVAKQKSVNLNPASPISSSIQTFQNPSSPTLISLSPLMSPSSSENSRNTPSPQIQICQQSPTLQNNSRNTPSPQIQICQQSPTLQNNSRNTPSPQIQICQQSPISQNISKNVPIRNSALLLPHTISTVTSEFKYSSEEMQQRNVHQRWIKRKKPSDCIETNFLKISSEISSYIKSSQNTTSNAGDVESFGKWIACELEKLSQIEKKQKMEKITQIIFS</sequence>
<dbReference type="InterPro" id="IPR006578">
    <property type="entry name" value="MADF-dom"/>
</dbReference>
<feature type="domain" description="MADF" evidence="2">
    <location>
        <begin position="36"/>
        <end position="128"/>
    </location>
</feature>
<dbReference type="GO" id="GO:0005667">
    <property type="term" value="C:transcription regulator complex"/>
    <property type="evidence" value="ECO:0007669"/>
    <property type="project" value="TreeGrafter"/>
</dbReference>
<keyword evidence="4" id="KW-1185">Reference proteome</keyword>
<evidence type="ECO:0000256" key="1">
    <source>
        <dbReference type="SAM" id="MobiDB-lite"/>
    </source>
</evidence>
<name>A0AAW2F1P4_9HYME</name>
<comment type="caution">
    <text evidence="3">The sequence shown here is derived from an EMBL/GenBank/DDBJ whole genome shotgun (WGS) entry which is preliminary data.</text>
</comment>